<feature type="compositionally biased region" description="Basic residues" evidence="1">
    <location>
        <begin position="330"/>
        <end position="343"/>
    </location>
</feature>
<evidence type="ECO:0000256" key="1">
    <source>
        <dbReference type="SAM" id="MobiDB-lite"/>
    </source>
</evidence>
<gene>
    <name evidence="3" type="ORF">PoB_001647300</name>
</gene>
<reference evidence="3 4" key="1">
    <citation type="journal article" date="2021" name="Elife">
        <title>Chloroplast acquisition without the gene transfer in kleptoplastic sea slugs, Plakobranchus ocellatus.</title>
        <authorList>
            <person name="Maeda T."/>
            <person name="Takahashi S."/>
            <person name="Yoshida T."/>
            <person name="Shimamura S."/>
            <person name="Takaki Y."/>
            <person name="Nagai Y."/>
            <person name="Toyoda A."/>
            <person name="Suzuki Y."/>
            <person name="Arimoto A."/>
            <person name="Ishii H."/>
            <person name="Satoh N."/>
            <person name="Nishiyama T."/>
            <person name="Hasebe M."/>
            <person name="Maruyama T."/>
            <person name="Minagawa J."/>
            <person name="Obokata J."/>
            <person name="Shigenobu S."/>
        </authorList>
    </citation>
    <scope>NUCLEOTIDE SEQUENCE [LARGE SCALE GENOMIC DNA]</scope>
</reference>
<keyword evidence="4" id="KW-1185">Reference proteome</keyword>
<keyword evidence="2" id="KW-0472">Membrane</keyword>
<dbReference type="EMBL" id="BLXT01001969">
    <property type="protein sequence ID" value="GFN89967.1"/>
    <property type="molecule type" value="Genomic_DNA"/>
</dbReference>
<feature type="compositionally biased region" description="Polar residues" evidence="1">
    <location>
        <begin position="102"/>
        <end position="114"/>
    </location>
</feature>
<proteinExistence type="predicted"/>
<sequence>MDVRKLATIFVLDIIKPLKLDDPNDGEFLSERMQRLPYLIMVVENLILNVNIFKYARSKKADAFAGEPDQSQRQCGTAKEVVGCRDLEFSENLNDSKPARRTVSSASCTSHTQQSTNVTRSVMCDLVKRPSPPPFYSKAGRFVSTQNDSCSAENLRLTTNFNERYEVQTHQRSSVPIHDLPSTGLNCSDYLTTDEKSLNSFFKINPTISQSAQYSSCASISSSTSTLHNNTRCGVPSACVSEQYLSNVNVITQRKSFEPSVFDSKAIFKNMSSIQNVKLYRWAGRGSKLCRNIRSKAKSLPALTKTQPMITSKKSRDASYTIHVEMKGSSPKKKRSPIKRKLSSLRVGESRTVRPVERRRWSSTGTLGSGPSGGRQAPWSRNPINKRKTRCNSSIKKSLESSGTAATSVTCFSRGSDKITFTPNEIICPWFDDGTASDDSSLMTRTIRNPRILAVPISPVASQPAKKHNRRYRRLRRSRGSSFLTSVDIQKSPPRLAPSLPPHLTLVYSGHQQDSYSRFTDLNLPLGSAMSSFCDNSPCASGSNNRTGSALAGKLSPSELTHRLPIGDESVSSRTLSDIKDTHVEKRESWSNFKQPCDQLSEKGNRIASRESCSESYHSHVESDKISGEKDTISQASGEDFASVSCYDWHCGDSVVARKASSGSLYNPTSFNLPSHSSFKITHEKLPEEVEEAQSSQELISMNSCQLSPNMYSEVSLTMSHLQPDNFTQRYQQPHYRRINLHLLRQLRLHAHLIKQRQQTAKRSMDYRRKYLSRLWLLIFLLITCFAVLHLAQEVKAVR</sequence>
<dbReference type="Proteomes" id="UP000735302">
    <property type="component" value="Unassembled WGS sequence"/>
</dbReference>
<dbReference type="AlphaFoldDB" id="A0AAV3Z5L8"/>
<feature type="region of interest" description="Disordered" evidence="1">
    <location>
        <begin position="325"/>
        <end position="399"/>
    </location>
</feature>
<feature type="transmembrane region" description="Helical" evidence="2">
    <location>
        <begin position="771"/>
        <end position="792"/>
    </location>
</feature>
<organism evidence="3 4">
    <name type="scientific">Plakobranchus ocellatus</name>
    <dbReference type="NCBI Taxonomy" id="259542"/>
    <lineage>
        <taxon>Eukaryota</taxon>
        <taxon>Metazoa</taxon>
        <taxon>Spiralia</taxon>
        <taxon>Lophotrochozoa</taxon>
        <taxon>Mollusca</taxon>
        <taxon>Gastropoda</taxon>
        <taxon>Heterobranchia</taxon>
        <taxon>Euthyneura</taxon>
        <taxon>Panpulmonata</taxon>
        <taxon>Sacoglossa</taxon>
        <taxon>Placobranchoidea</taxon>
        <taxon>Plakobranchidae</taxon>
        <taxon>Plakobranchus</taxon>
    </lineage>
</organism>
<evidence type="ECO:0000256" key="2">
    <source>
        <dbReference type="SAM" id="Phobius"/>
    </source>
</evidence>
<accession>A0AAV3Z5L8</accession>
<protein>
    <submittedName>
        <fullName evidence="3">Uncharacterized protein</fullName>
    </submittedName>
</protein>
<keyword evidence="2" id="KW-1133">Transmembrane helix</keyword>
<evidence type="ECO:0000313" key="4">
    <source>
        <dbReference type="Proteomes" id="UP000735302"/>
    </source>
</evidence>
<name>A0AAV3Z5L8_9GAST</name>
<feature type="region of interest" description="Disordered" evidence="1">
    <location>
        <begin position="95"/>
        <end position="114"/>
    </location>
</feature>
<comment type="caution">
    <text evidence="3">The sequence shown here is derived from an EMBL/GenBank/DDBJ whole genome shotgun (WGS) entry which is preliminary data.</text>
</comment>
<keyword evidence="2" id="KW-0812">Transmembrane</keyword>
<evidence type="ECO:0000313" key="3">
    <source>
        <dbReference type="EMBL" id="GFN89967.1"/>
    </source>
</evidence>
<feature type="compositionally biased region" description="Basic and acidic residues" evidence="1">
    <location>
        <begin position="348"/>
        <end position="360"/>
    </location>
</feature>